<accession>A0A833V4T5</accession>
<dbReference type="OrthoDB" id="8251209at2759"/>
<keyword evidence="2" id="KW-1185">Reference proteome</keyword>
<evidence type="ECO:0000313" key="2">
    <source>
        <dbReference type="Proteomes" id="UP000623129"/>
    </source>
</evidence>
<comment type="caution">
    <text evidence="1">The sequence shown here is derived from an EMBL/GenBank/DDBJ whole genome shotgun (WGS) entry which is preliminary data.</text>
</comment>
<reference evidence="1" key="1">
    <citation type="submission" date="2020-01" db="EMBL/GenBank/DDBJ databases">
        <title>Genome sequence of Kobresia littledalei, the first chromosome-level genome in the family Cyperaceae.</title>
        <authorList>
            <person name="Qu G."/>
        </authorList>
    </citation>
    <scope>NUCLEOTIDE SEQUENCE</scope>
    <source>
        <strain evidence="1">C.B.Clarke</strain>
        <tissue evidence="1">Leaf</tissue>
    </source>
</reference>
<proteinExistence type="predicted"/>
<sequence length="373" mass="42298">MARLSRLCDLISSSLETGVCVPYGVSEKRLLLSLSSVYKEIKKLCELQDLEDGTPVIAHSCLVQAEKAFEGKNTCLANIILTMVRFFEHDSEFVRHLTANILFTISTSLVKADRIWVKFLLFIWIVLANTMSSICRHASSCPLLKDTPLFTEITKQNIPLLDMASSEMESFVSVLQSTHANLTSKTVLGLFQVLHQMVKYIINKANQGGELEDKFILLSVKFLQNLPWDFYGNIDFGSSKFKAVLSGCILQFVCSLVQKNDFEDSQNCSMEVSNLYLELGNIVPNFLSCFFGLSDEGDKGLGQYMRHKTLVSSQLIHTNQRLQVNFIEIRDFILFLILIKLRIKRYQSGLVPTEICLEKKKRLNSLCFYSCFG</sequence>
<protein>
    <submittedName>
        <fullName evidence="1">Uncharacterized protein</fullName>
    </submittedName>
</protein>
<organism evidence="1 2">
    <name type="scientific">Carex littledalei</name>
    <dbReference type="NCBI Taxonomy" id="544730"/>
    <lineage>
        <taxon>Eukaryota</taxon>
        <taxon>Viridiplantae</taxon>
        <taxon>Streptophyta</taxon>
        <taxon>Embryophyta</taxon>
        <taxon>Tracheophyta</taxon>
        <taxon>Spermatophyta</taxon>
        <taxon>Magnoliopsida</taxon>
        <taxon>Liliopsida</taxon>
        <taxon>Poales</taxon>
        <taxon>Cyperaceae</taxon>
        <taxon>Cyperoideae</taxon>
        <taxon>Cariceae</taxon>
        <taxon>Carex</taxon>
        <taxon>Carex subgen. Euthyceras</taxon>
    </lineage>
</organism>
<dbReference type="Proteomes" id="UP000623129">
    <property type="component" value="Unassembled WGS sequence"/>
</dbReference>
<name>A0A833V4T5_9POAL</name>
<dbReference type="EMBL" id="SWLB01000022">
    <property type="protein sequence ID" value="KAF3323982.1"/>
    <property type="molecule type" value="Genomic_DNA"/>
</dbReference>
<evidence type="ECO:0000313" key="1">
    <source>
        <dbReference type="EMBL" id="KAF3323982.1"/>
    </source>
</evidence>
<gene>
    <name evidence="1" type="ORF">FCM35_KLT11449</name>
</gene>
<dbReference type="AlphaFoldDB" id="A0A833V4T5"/>